<reference evidence="3" key="1">
    <citation type="journal article" date="2019" name="Int. J. Syst. Evol. Microbiol.">
        <title>The Global Catalogue of Microorganisms (GCM) 10K type strain sequencing project: providing services to taxonomists for standard genome sequencing and annotation.</title>
        <authorList>
            <consortium name="The Broad Institute Genomics Platform"/>
            <consortium name="The Broad Institute Genome Sequencing Center for Infectious Disease"/>
            <person name="Wu L."/>
            <person name="Ma J."/>
        </authorList>
    </citation>
    <scope>NUCLEOTIDE SEQUENCE [LARGE SCALE GENOMIC DNA]</scope>
    <source>
        <strain evidence="3">TISTR 1571</strain>
    </source>
</reference>
<feature type="transmembrane region" description="Helical" evidence="1">
    <location>
        <begin position="96"/>
        <end position="113"/>
    </location>
</feature>
<keyword evidence="3" id="KW-1185">Reference proteome</keyword>
<feature type="transmembrane region" description="Helical" evidence="1">
    <location>
        <begin position="259"/>
        <end position="279"/>
    </location>
</feature>
<dbReference type="Pfam" id="PF04018">
    <property type="entry name" value="VCA0040-like"/>
    <property type="match status" value="1"/>
</dbReference>
<evidence type="ECO:0000313" key="2">
    <source>
        <dbReference type="EMBL" id="MFD2638017.1"/>
    </source>
</evidence>
<dbReference type="PANTHER" id="PTHR37308">
    <property type="entry name" value="INTEGRAL MEMBRANE PROTEIN"/>
    <property type="match status" value="1"/>
</dbReference>
<gene>
    <name evidence="2" type="ORF">ACFSW4_03870</name>
</gene>
<keyword evidence="1" id="KW-0472">Membrane</keyword>
<organism evidence="2 3">
    <name type="scientific">Piscibacillus salipiscarius</name>
    <dbReference type="NCBI Taxonomy" id="299480"/>
    <lineage>
        <taxon>Bacteria</taxon>
        <taxon>Bacillati</taxon>
        <taxon>Bacillota</taxon>
        <taxon>Bacilli</taxon>
        <taxon>Bacillales</taxon>
        <taxon>Bacillaceae</taxon>
        <taxon>Piscibacillus</taxon>
    </lineage>
</organism>
<feature type="transmembrane region" description="Helical" evidence="1">
    <location>
        <begin position="125"/>
        <end position="144"/>
    </location>
</feature>
<dbReference type="InterPro" id="IPR007163">
    <property type="entry name" value="VCA0040-like"/>
</dbReference>
<dbReference type="Proteomes" id="UP001597452">
    <property type="component" value="Unassembled WGS sequence"/>
</dbReference>
<feature type="transmembrane region" description="Helical" evidence="1">
    <location>
        <begin position="202"/>
        <end position="220"/>
    </location>
</feature>
<comment type="caution">
    <text evidence="2">The sequence shown here is derived from an EMBL/GenBank/DDBJ whole genome shotgun (WGS) entry which is preliminary data.</text>
</comment>
<sequence>MDTSNETKWGRQMIEWRNLYRGLIMGASDVVPGVSGGTMAVLLGIYERFIDALNGIFTREWKRHLAFLIPLGVGIVAAMVSLAKVINWAFENYPNQILFLFLGLIAGVIPFLANKSNYKETFSGIHYVILIIAAALVGSMALFGEGPAETPVITTYNMETYIKLFLSGWLASSAMILPGISGSFLLLLIGMYSTFTHALENFVFEPLIPLGLGIVFGLLIMSKVLNYLFNKFYYQTYALVIGLVIGSIFVVYPGYESDLMLNIMSLICLIIGLLVAYGLGKIEY</sequence>
<keyword evidence="1" id="KW-0812">Transmembrane</keyword>
<keyword evidence="1" id="KW-1133">Transmembrane helix</keyword>
<evidence type="ECO:0000256" key="1">
    <source>
        <dbReference type="SAM" id="Phobius"/>
    </source>
</evidence>
<name>A0ABW5Q851_9BACI</name>
<feature type="transmembrane region" description="Helical" evidence="1">
    <location>
        <begin position="164"/>
        <end position="190"/>
    </location>
</feature>
<evidence type="ECO:0000313" key="3">
    <source>
        <dbReference type="Proteomes" id="UP001597452"/>
    </source>
</evidence>
<accession>A0ABW5Q851</accession>
<feature type="transmembrane region" description="Helical" evidence="1">
    <location>
        <begin position="67"/>
        <end position="90"/>
    </location>
</feature>
<feature type="transmembrane region" description="Helical" evidence="1">
    <location>
        <begin position="20"/>
        <end position="46"/>
    </location>
</feature>
<protein>
    <submittedName>
        <fullName evidence="2">DUF368 domain-containing protein</fullName>
    </submittedName>
</protein>
<feature type="transmembrane region" description="Helical" evidence="1">
    <location>
        <begin position="232"/>
        <end position="252"/>
    </location>
</feature>
<dbReference type="PANTHER" id="PTHR37308:SF1">
    <property type="entry name" value="POLYPRENYL-PHOSPHATE TRANSPORTER"/>
    <property type="match status" value="1"/>
</dbReference>
<dbReference type="EMBL" id="JBHUMZ010000011">
    <property type="protein sequence ID" value="MFD2638017.1"/>
    <property type="molecule type" value="Genomic_DNA"/>
</dbReference>
<proteinExistence type="predicted"/>